<gene>
    <name evidence="3" type="ORF">GTW20_23920</name>
</gene>
<accession>A0A7K2IZM0</accession>
<dbReference type="SUPFAM" id="SSF54637">
    <property type="entry name" value="Thioesterase/thiol ester dehydrase-isomerase"/>
    <property type="match status" value="1"/>
</dbReference>
<reference evidence="3 4" key="1">
    <citation type="journal article" date="2019" name="Nat. Commun.">
        <title>The antimicrobial potential of Streptomyces from insect microbiomes.</title>
        <authorList>
            <person name="Chevrette M.G."/>
            <person name="Carlson C.M."/>
            <person name="Ortega H.E."/>
            <person name="Thomas C."/>
            <person name="Ananiev G.E."/>
            <person name="Barns K.J."/>
            <person name="Book A.J."/>
            <person name="Cagnazzo J."/>
            <person name="Carlos C."/>
            <person name="Flanigan W."/>
            <person name="Grubbs K.J."/>
            <person name="Horn H.A."/>
            <person name="Hoffmann F.M."/>
            <person name="Klassen J.L."/>
            <person name="Knack J.J."/>
            <person name="Lewin G.R."/>
            <person name="McDonald B.R."/>
            <person name="Muller L."/>
            <person name="Melo W.G.P."/>
            <person name="Pinto-Tomas A.A."/>
            <person name="Schmitz A."/>
            <person name="Wendt-Pienkowski E."/>
            <person name="Wildman S."/>
            <person name="Zhao M."/>
            <person name="Zhang F."/>
            <person name="Bugni T.S."/>
            <person name="Andes D.R."/>
            <person name="Pupo M.T."/>
            <person name="Currie C.R."/>
        </authorList>
    </citation>
    <scope>NUCLEOTIDE SEQUENCE [LARGE SCALE GENOMIC DNA]</scope>
    <source>
        <strain evidence="3 4">SID5840</strain>
    </source>
</reference>
<dbReference type="EMBL" id="WWHY01000001">
    <property type="protein sequence ID" value="MYR35225.1"/>
    <property type="molecule type" value="Genomic_DNA"/>
</dbReference>
<dbReference type="AlphaFoldDB" id="A0A7K2IZM0"/>
<evidence type="ECO:0000313" key="4">
    <source>
        <dbReference type="Proteomes" id="UP000467124"/>
    </source>
</evidence>
<dbReference type="InterPro" id="IPR042171">
    <property type="entry name" value="Acyl-CoA_hotdog"/>
</dbReference>
<organism evidence="3 4">
    <name type="scientific">Nocardiopsis alba</name>
    <dbReference type="NCBI Taxonomy" id="53437"/>
    <lineage>
        <taxon>Bacteria</taxon>
        <taxon>Bacillati</taxon>
        <taxon>Actinomycetota</taxon>
        <taxon>Actinomycetes</taxon>
        <taxon>Streptosporangiales</taxon>
        <taxon>Nocardiopsidaceae</taxon>
        <taxon>Nocardiopsis</taxon>
    </lineage>
</organism>
<dbReference type="InterPro" id="IPR049449">
    <property type="entry name" value="TesB_ACOT8-like_N"/>
</dbReference>
<feature type="domain" description="Acyl-CoA thioesterase-like N-terminal HotDog" evidence="1">
    <location>
        <begin position="27"/>
        <end position="107"/>
    </location>
</feature>
<dbReference type="InterPro" id="IPR029069">
    <property type="entry name" value="HotDog_dom_sf"/>
</dbReference>
<dbReference type="Proteomes" id="UP000467124">
    <property type="component" value="Unassembled WGS sequence"/>
</dbReference>
<dbReference type="InterPro" id="IPR049450">
    <property type="entry name" value="ACOT8-like_C"/>
</dbReference>
<evidence type="ECO:0000259" key="2">
    <source>
        <dbReference type="Pfam" id="PF20789"/>
    </source>
</evidence>
<name>A0A7K2IZM0_9ACTN</name>
<sequence length="260" mass="28197">MTSPAPDAYYVRTGEGRYRPTEHTGGAWNEAEQHFSPLGGLIAHAIETHADRRELQISRIGFDILGRLPREECEIEVEVLRPGRTIELVEARARIGDRTVVRARAWLLISGDTEAVAGTTADPLPDPEGLETADISSLWPGGYISSIDVRPVGTPVPGRGTAWIGTGLELVRGEKVGPVASYVALVDTANGIAVRESPREWMFPNVDLTVHLYRRPEGPWVGLDTSVAFGPTGLGLTASVLHDRRGELGRAEQSLTVRPL</sequence>
<dbReference type="Pfam" id="PF20789">
    <property type="entry name" value="4HBT_3C"/>
    <property type="match status" value="1"/>
</dbReference>
<dbReference type="Gene3D" id="2.40.160.210">
    <property type="entry name" value="Acyl-CoA thioesterase, double hotdog domain"/>
    <property type="match status" value="1"/>
</dbReference>
<protein>
    <submittedName>
        <fullName evidence="3">Thioesterase family protein</fullName>
    </submittedName>
</protein>
<evidence type="ECO:0000313" key="3">
    <source>
        <dbReference type="EMBL" id="MYR35225.1"/>
    </source>
</evidence>
<proteinExistence type="predicted"/>
<comment type="caution">
    <text evidence="3">The sequence shown here is derived from an EMBL/GenBank/DDBJ whole genome shotgun (WGS) entry which is preliminary data.</text>
</comment>
<evidence type="ECO:0000259" key="1">
    <source>
        <dbReference type="Pfam" id="PF13622"/>
    </source>
</evidence>
<feature type="domain" description="Acyl-CoA thioesterase-like C-terminal" evidence="2">
    <location>
        <begin position="128"/>
        <end position="256"/>
    </location>
</feature>
<dbReference type="Pfam" id="PF13622">
    <property type="entry name" value="4HBT_3"/>
    <property type="match status" value="1"/>
</dbReference>
<dbReference type="RefSeq" id="WP_161111961.1">
    <property type="nucleotide sequence ID" value="NZ_WWHY01000001.1"/>
</dbReference>